<name>A0A5C3FIF9_PSEA2</name>
<organism evidence="2 3">
    <name type="scientific">Pseudozyma antarctica</name>
    <name type="common">Yeast</name>
    <name type="synonym">Candida antarctica</name>
    <dbReference type="NCBI Taxonomy" id="84753"/>
    <lineage>
        <taxon>Eukaryota</taxon>
        <taxon>Fungi</taxon>
        <taxon>Dikarya</taxon>
        <taxon>Basidiomycota</taxon>
        <taxon>Ustilaginomycotina</taxon>
        <taxon>Ustilaginomycetes</taxon>
        <taxon>Ustilaginales</taxon>
        <taxon>Ustilaginaceae</taxon>
        <taxon>Moesziomyces</taxon>
    </lineage>
</organism>
<feature type="compositionally biased region" description="Polar residues" evidence="1">
    <location>
        <begin position="128"/>
        <end position="139"/>
    </location>
</feature>
<evidence type="ECO:0000313" key="3">
    <source>
        <dbReference type="Proteomes" id="UP000325008"/>
    </source>
</evidence>
<evidence type="ECO:0000256" key="1">
    <source>
        <dbReference type="SAM" id="MobiDB-lite"/>
    </source>
</evidence>
<gene>
    <name evidence="2" type="ORF">PSANT_01621</name>
</gene>
<feature type="region of interest" description="Disordered" evidence="1">
    <location>
        <begin position="128"/>
        <end position="165"/>
    </location>
</feature>
<evidence type="ECO:0000313" key="2">
    <source>
        <dbReference type="EMBL" id="SPO43936.1"/>
    </source>
</evidence>
<dbReference type="Proteomes" id="UP000325008">
    <property type="component" value="Unassembled WGS sequence"/>
</dbReference>
<sequence length="386" mass="42831">MEQTEAHCEQHVAMLLAGHAETQWTQHDCRFCLVDASLSVSVRGHLFKEPDRLRRHVCSNHIYPDRHPQRSCPYCRASMAAYNLIDHLREQHDLALGSTLAQRQHDQVGCGSNSGGRAEWIDWIPSITPSTPAGQQQPQPVGEAQVAPHLPAASARPTRALPRPCPPAWKRQLVAAAAAATSLDARAMTFTAAQDNTSSPRPSCTRSSSWKPCLLPHPARRSIARMGGAMRLRTYRKKTSPARTLVCPFCAADEQASSTDRTKVWRPAKIGRLIVMIHLFSQTSSGFSCCPVCSQSMRIDRLALHLDQQHDLTLASKSSEPLSEDLCNLQKFCLFQEWIAQGCRAKPRHVPHCPEEAVKRRQEAQPLVICVHRCAGSQQQPAFKSG</sequence>
<dbReference type="EMBL" id="OOIQ01000003">
    <property type="protein sequence ID" value="SPO43936.1"/>
    <property type="molecule type" value="Genomic_DNA"/>
</dbReference>
<dbReference type="AlphaFoldDB" id="A0A5C3FIF9"/>
<accession>A0A5C3FIF9</accession>
<proteinExistence type="predicted"/>
<keyword evidence="3" id="KW-1185">Reference proteome</keyword>
<reference evidence="2" key="1">
    <citation type="submission" date="2018-03" db="EMBL/GenBank/DDBJ databases">
        <authorList>
            <person name="Guldener U."/>
        </authorList>
    </citation>
    <scope>NUCLEOTIDE SEQUENCE [LARGE SCALE GENOMIC DNA]</scope>
    <source>
        <strain evidence="2">ATCC34888</strain>
    </source>
</reference>
<comment type="caution">
    <text evidence="2">The sequence shown here is derived from an EMBL/GenBank/DDBJ whole genome shotgun (WGS) entry which is preliminary data.</text>
</comment>
<protein>
    <submittedName>
        <fullName evidence="2">Uncharacterized protein</fullName>
    </submittedName>
</protein>